<name>A0ACA9JX08_9GLOM</name>
<proteinExistence type="predicted"/>
<accession>A0ACA9JX08</accession>
<evidence type="ECO:0000313" key="2">
    <source>
        <dbReference type="Proteomes" id="UP000789860"/>
    </source>
</evidence>
<comment type="caution">
    <text evidence="1">The sequence shown here is derived from an EMBL/GenBank/DDBJ whole genome shotgun (WGS) entry which is preliminary data.</text>
</comment>
<organism evidence="1 2">
    <name type="scientific">Scutellospora calospora</name>
    <dbReference type="NCBI Taxonomy" id="85575"/>
    <lineage>
        <taxon>Eukaryota</taxon>
        <taxon>Fungi</taxon>
        <taxon>Fungi incertae sedis</taxon>
        <taxon>Mucoromycota</taxon>
        <taxon>Glomeromycotina</taxon>
        <taxon>Glomeromycetes</taxon>
        <taxon>Diversisporales</taxon>
        <taxon>Gigasporaceae</taxon>
        <taxon>Scutellospora</taxon>
    </lineage>
</organism>
<evidence type="ECO:0000313" key="1">
    <source>
        <dbReference type="EMBL" id="CAG8440661.1"/>
    </source>
</evidence>
<dbReference type="Proteomes" id="UP000789860">
    <property type="component" value="Unassembled WGS sequence"/>
</dbReference>
<dbReference type="EMBL" id="CAJVPM010000296">
    <property type="protein sequence ID" value="CAG8440661.1"/>
    <property type="molecule type" value="Genomic_DNA"/>
</dbReference>
<reference evidence="1" key="1">
    <citation type="submission" date="2021-06" db="EMBL/GenBank/DDBJ databases">
        <authorList>
            <person name="Kallberg Y."/>
            <person name="Tangrot J."/>
            <person name="Rosling A."/>
        </authorList>
    </citation>
    <scope>NUCLEOTIDE SEQUENCE</scope>
    <source>
        <strain evidence="1">AU212A</strain>
    </source>
</reference>
<sequence>MYNNITSNQFPISILCKYNSIGCYQFVSDTTTRQPIFLVAAKYEELEIIAKKFSLKNISKYIQKDKQKKRENTSLIQNSADTSKIASLKNTLNNVQGDIDYNIDNIVVLNNIAKEITL</sequence>
<protein>
    <submittedName>
        <fullName evidence="1">735_t:CDS:1</fullName>
    </submittedName>
</protein>
<gene>
    <name evidence="1" type="ORF">SCALOS_LOCUS596</name>
</gene>
<keyword evidence="2" id="KW-1185">Reference proteome</keyword>